<keyword evidence="1" id="KW-0813">Transport</keyword>
<proteinExistence type="inferred from homology"/>
<dbReference type="Pfam" id="PF07715">
    <property type="entry name" value="Plug"/>
    <property type="match status" value="1"/>
</dbReference>
<keyword evidence="4" id="KW-1185">Reference proteome</keyword>
<dbReference type="FunFam" id="2.60.40.1120:FF:000003">
    <property type="entry name" value="Outer membrane protein Omp121"/>
    <property type="match status" value="1"/>
</dbReference>
<name>A0A401LSL4_9BACE</name>
<comment type="caution">
    <text evidence="3">The sequence shown here is derived from an EMBL/GenBank/DDBJ whole genome shotgun (WGS) entry which is preliminary data.</text>
</comment>
<dbReference type="SUPFAM" id="SSF49464">
    <property type="entry name" value="Carboxypeptidase regulatory domain-like"/>
    <property type="match status" value="1"/>
</dbReference>
<dbReference type="Proteomes" id="UP000288079">
    <property type="component" value="Unassembled WGS sequence"/>
</dbReference>
<dbReference type="SUPFAM" id="SSF56935">
    <property type="entry name" value="Porins"/>
    <property type="match status" value="1"/>
</dbReference>
<evidence type="ECO:0000256" key="1">
    <source>
        <dbReference type="PROSITE-ProRule" id="PRU01360"/>
    </source>
</evidence>
<accession>A0A401LSL4</accession>
<organism evidence="3 4">
    <name type="scientific">Bacteroides faecalis</name>
    <dbReference type="NCBI Taxonomy" id="2447885"/>
    <lineage>
        <taxon>Bacteria</taxon>
        <taxon>Pseudomonadati</taxon>
        <taxon>Bacteroidota</taxon>
        <taxon>Bacteroidia</taxon>
        <taxon>Bacteroidales</taxon>
        <taxon>Bacteroidaceae</taxon>
        <taxon>Bacteroides</taxon>
    </lineage>
</organism>
<dbReference type="InterPro" id="IPR012910">
    <property type="entry name" value="Plug_dom"/>
</dbReference>
<comment type="similarity">
    <text evidence="1">Belongs to the TonB-dependent receptor family.</text>
</comment>
<dbReference type="OrthoDB" id="721000at2"/>
<reference evidence="3 4" key="1">
    <citation type="submission" date="2018-10" db="EMBL/GenBank/DDBJ databases">
        <title>Draft Genome Sequence of Bacteroides sp. KCTC 15687.</title>
        <authorList>
            <person name="Yu S.Y."/>
            <person name="Kim J.S."/>
            <person name="Oh B.S."/>
            <person name="Park S.H."/>
            <person name="Kang S.W."/>
            <person name="Park J.E."/>
            <person name="Choi S.H."/>
            <person name="Han K.I."/>
            <person name="Lee K.C."/>
            <person name="Eom M.K."/>
            <person name="Suh M.K."/>
            <person name="Lee D.H."/>
            <person name="Yoon H."/>
            <person name="Kim B."/>
            <person name="Yang S.J."/>
            <person name="Lee J.S."/>
            <person name="Lee J.H."/>
        </authorList>
    </citation>
    <scope>NUCLEOTIDE SEQUENCE [LARGE SCALE GENOMIC DNA]</scope>
    <source>
        <strain evidence="3 4">KCTC 15687</strain>
    </source>
</reference>
<dbReference type="InterPro" id="IPR023997">
    <property type="entry name" value="TonB-dep_OMP_SusC/RagA_CS"/>
</dbReference>
<dbReference type="FunFam" id="2.170.130.10:FF:000003">
    <property type="entry name" value="SusC/RagA family TonB-linked outer membrane protein"/>
    <property type="match status" value="1"/>
</dbReference>
<feature type="domain" description="TonB-dependent receptor plug" evidence="2">
    <location>
        <begin position="142"/>
        <end position="245"/>
    </location>
</feature>
<dbReference type="Pfam" id="PF13715">
    <property type="entry name" value="CarbopepD_reg_2"/>
    <property type="match status" value="1"/>
</dbReference>
<gene>
    <name evidence="3" type="ORF">KGMB02408_15270</name>
</gene>
<protein>
    <submittedName>
        <fullName evidence="3">SusC/RagA family TonB-linked outer membrane protein</fullName>
    </submittedName>
</protein>
<dbReference type="PROSITE" id="PS52016">
    <property type="entry name" value="TONB_DEPENDENT_REC_3"/>
    <property type="match status" value="1"/>
</dbReference>
<keyword evidence="1" id="KW-0998">Cell outer membrane</keyword>
<dbReference type="InterPro" id="IPR008969">
    <property type="entry name" value="CarboxyPept-like_regulatory"/>
</dbReference>
<dbReference type="Gene3D" id="2.170.130.10">
    <property type="entry name" value="TonB-dependent receptor, plug domain"/>
    <property type="match status" value="1"/>
</dbReference>
<evidence type="ECO:0000313" key="4">
    <source>
        <dbReference type="Proteomes" id="UP000288079"/>
    </source>
</evidence>
<comment type="subcellular location">
    <subcellularLocation>
        <location evidence="1">Cell outer membrane</location>
        <topology evidence="1">Multi-pass membrane protein</topology>
    </subcellularLocation>
</comment>
<dbReference type="EMBL" id="BHWB01000003">
    <property type="protein sequence ID" value="GCB34582.1"/>
    <property type="molecule type" value="Genomic_DNA"/>
</dbReference>
<evidence type="ECO:0000313" key="3">
    <source>
        <dbReference type="EMBL" id="GCB34582.1"/>
    </source>
</evidence>
<dbReference type="InterPro" id="IPR037066">
    <property type="entry name" value="Plug_dom_sf"/>
</dbReference>
<dbReference type="NCBIfam" id="TIGR04057">
    <property type="entry name" value="SusC_RagA_signa"/>
    <property type="match status" value="1"/>
</dbReference>
<dbReference type="AlphaFoldDB" id="A0A401LSL4"/>
<dbReference type="RefSeq" id="WP_125040754.1">
    <property type="nucleotide sequence ID" value="NZ_BHWB01000003.1"/>
</dbReference>
<dbReference type="Gene3D" id="2.60.40.1120">
    <property type="entry name" value="Carboxypeptidase-like, regulatory domain"/>
    <property type="match status" value="1"/>
</dbReference>
<dbReference type="NCBIfam" id="TIGR04056">
    <property type="entry name" value="OMP_RagA_SusC"/>
    <property type="match status" value="1"/>
</dbReference>
<keyword evidence="1" id="KW-1134">Transmembrane beta strand</keyword>
<sequence length="1038" mass="115762">MMSNLRKNISLLKIWTIITVFILLPVLSINAVNFPANYLHSNNIKEVKDNKKVTGKVLDEFGEPIPSASILVEGRSKGVITDLDGTFEIEVTPTDKLVVSFLGMETQTILVGNQTNIVVKMKPKTAELDEVTIVAYGKQRKVSVIGAINTISTDELKSPVGKLSNSLAGQLAGIVVMQRSGEPGAGADFWIRGINTFGANNKPLVLVDGVERELDLVDAEDIASFSILKDATATALYGVRGANGIVLITTKRGVESVPRISAKVEYGLANPVRLSKLANASQWIDYYNDISLESSGRLAIESAERAMYLNGTDPDLYPNVDWIKTIFKDHSNMTRANINVTGGSPKVRYYVGGSFYTEGSIMNVVDTKRYDASMRYDKFNFRSNIDINITSSTELGLSLSNQYEIKNRPAASLSNLYAFTILTPPISTPTIYSDGTIALPTVGYNPYNYLNTSGYSQDFSNNAQSLISVTQDFSKFVTPGLKANIKFSWDAFNGSTLNRVINPTTYHAIGRDENGDLIFINNNNGSNYMTLNRTNSGSRTINFEASANYDRLFLKKHRVGAMFLFNMRNYTDNFPGNYIAAFAHKNIGIAGRITYSYEDKYFTEFNFGYNGSENFSPQKRFGFFPSVAAGYMISNESFWDNLRSIIHILKIKGSYGEIGNDQIGGNRRFAFNSEMNGYTDGYTFGTNPGNGYISGIATGVPGNENVSWEKAKKANIGVEIGFIDKLKFQLDYFYEKRSGIYIQQESVPSIVGLNVTQYVNLGEMRNQGFDGSMEYEQRFNDWYVSARANLTYNRNKKLYDDKPTPIWPYQSEAGFAYRQQRGLVALGLFESEEDIANNPKQTFGNVRPGDIKYKDINGDNVIDAYDKVAIGYTDVPEISYGFGLSVGWKGFDASVFFQGVGHVTRIIGGAAFYGSSDNIKNTGQIYSEVADQRWSERNPNPNAKYPRLSMSKVENNLQPSTFWQRDMSFIRLKNAELGYTVPKHLYKQLGISTIRLYAQGVNLLTFSKFKLWDPELASDYGNVYPQMRTINFGLNINF</sequence>
<dbReference type="InterPro" id="IPR039426">
    <property type="entry name" value="TonB-dep_rcpt-like"/>
</dbReference>
<keyword evidence="1" id="KW-0472">Membrane</keyword>
<evidence type="ECO:0000259" key="2">
    <source>
        <dbReference type="Pfam" id="PF07715"/>
    </source>
</evidence>
<dbReference type="GO" id="GO:0009279">
    <property type="term" value="C:cell outer membrane"/>
    <property type="evidence" value="ECO:0007669"/>
    <property type="project" value="UniProtKB-SubCell"/>
</dbReference>
<keyword evidence="1" id="KW-0812">Transmembrane</keyword>
<dbReference type="InterPro" id="IPR023996">
    <property type="entry name" value="TonB-dep_OMP_SusC/RagA"/>
</dbReference>